<dbReference type="GO" id="GO:0008305">
    <property type="term" value="C:integrin complex"/>
    <property type="evidence" value="ECO:0007669"/>
    <property type="project" value="InterPro"/>
</dbReference>
<evidence type="ECO:0000256" key="8">
    <source>
        <dbReference type="ARBA" id="ARBA00023170"/>
    </source>
</evidence>
<dbReference type="PRINTS" id="PR01185">
    <property type="entry name" value="INTEGRINA"/>
</dbReference>
<evidence type="ECO:0000256" key="9">
    <source>
        <dbReference type="ARBA" id="ARBA00023180"/>
    </source>
</evidence>
<keyword evidence="8 11" id="KW-0675">Receptor</keyword>
<evidence type="ECO:0000256" key="3">
    <source>
        <dbReference type="ARBA" id="ARBA00022729"/>
    </source>
</evidence>
<dbReference type="PANTHER" id="PTHR23220">
    <property type="entry name" value="INTEGRIN ALPHA"/>
    <property type="match status" value="1"/>
</dbReference>
<feature type="region of interest" description="Disordered" evidence="12">
    <location>
        <begin position="1391"/>
        <end position="1411"/>
    </location>
</feature>
<feature type="compositionally biased region" description="Polar residues" evidence="12">
    <location>
        <begin position="1470"/>
        <end position="1498"/>
    </location>
</feature>
<dbReference type="EMBL" id="JTDE01000749">
    <property type="protein sequence ID" value="KAF7260427.1"/>
    <property type="molecule type" value="Genomic_DNA"/>
</dbReference>
<feature type="region of interest" description="Disordered" evidence="12">
    <location>
        <begin position="1338"/>
        <end position="1379"/>
    </location>
</feature>
<evidence type="ECO:0000256" key="4">
    <source>
        <dbReference type="ARBA" id="ARBA00022737"/>
    </source>
</evidence>
<evidence type="ECO:0000256" key="6">
    <source>
        <dbReference type="ARBA" id="ARBA00023037"/>
    </source>
</evidence>
<evidence type="ECO:0000256" key="1">
    <source>
        <dbReference type="ARBA" id="ARBA00004479"/>
    </source>
</evidence>
<dbReference type="PROSITE" id="PS51470">
    <property type="entry name" value="FG_GAP"/>
    <property type="match status" value="1"/>
</dbReference>
<evidence type="ECO:0000256" key="7">
    <source>
        <dbReference type="ARBA" id="ARBA00023136"/>
    </source>
</evidence>
<keyword evidence="9" id="KW-0325">Glycoprotein</keyword>
<sequence length="1527" mass="169735">MIIWLSFVYLISLLRKIASLTYPDEAWFPVNTQPNNNLHVFQPFIDENFKEKLCNAVLRADNLRPKDKSICNRFQWVTVTGFRESSAPSAGSWVVMGGMVMRSSNSTGDFPFATEVVGVVGCELFPQKTTPAGFQLTECHPLEINRVGNFDSKPVADANDRAGLLGIGLASLQLTAPADGAVLVFCDPLWHADHLHPGGLCRIRFRREGMWVKINQTGETFDESIQFCTSSGHSQPCGGGFSIDLIQTASTTNRTTTVPNVKLVVGLPYAQPFGRVQQIDDILRNFAVSNSSISSWVTVHRILGTEVNFGTKVTWTPTAPEATVGAEKHQIGQSKDADYLTRENLILVASPSGTPQPHVIAFRQRRTHLGEEAFRIDMEINGTFLNTGFGQAMDTVHLPLVTETGQADYAVIIGAPFDSQTQKGPNVGRVYIVCPGPNSTKVSASLEGPYRQAFFGYSVARVSDVDGDGIEDVAIGAPGLQYSFDMEKSQVPVVGRVYIYRVTAQCTFDPSPVQILQALDSEPGDGFGVGLARSVDVDADGAPELLITSLRPGVPPYIFTMPLRLKAQCQFSLSPVYTLAPFQAGTTIPVSILVRIFDPRTNEWLRIPNGLLSSTNRLHQINPDIVWQARYLRDGNNSAAEDPAEVFFTSQRDGRMDSSKPRFQLLPDSLQLVPGQQDAKQMRVKFNLQALYGVQMMDFVDVPHKVAYRSLPVVDGCVASDAQSCSKAQQPLIDWSQCEAELKLVKHVCIPAPECESDLELKRDDDESTSISPLLLEWGKPREQHQTLRVRLTNRGPTKANGVRLQIRVTGRLPVSPQMGLNAYITNIEVLQPENSAKLSNKVSLRRTRRWIVNTAQDDVAALITARSHNWMYPNESIVIILSLFVGLTEGTESQHTELVGTLMKLANKGDQSFQPGIQIKVLSATNDMFPENDQLFTPFRLVYKPQIEISAGQQPSNLIDNRKEPTLMDQRNVLYRVLSSDIGPKVEHVFLIENRGEMDLSNLVFVLDLPIATNDNQPLIYLVDRVRQLQTQGIDDSTFNWEQWLPKLVGADGSQRGTCQVPTGYLNPFNLTVVDTDDDGRWKYIETGQKLTRQKRRGNVDIVISRVDGIDDSQLPMSAEPGSSEPLSGTSFKRATRGRIQLRCPVPLHSDGENDAVTGSLDIDHKRKMQCLSVRCGLHRLDKYDTVRLHWSGWLWAESFFHLHMSDVQLSSQLRLEHWGDMPPIIAAYNTIQTEYPEVPKIVDFEYPKSPPLFEIKQSIFFRGVQPEPGHKVPLWPIIVGVVIGSLLLMILGTCCYCCGFFRRQRMEQRMKQEQRQTHFKDPSQVPLILREERNSERKPVPPFLTAKSPKSLEARRKRKIANGHHSAKSRGQPVNEPAFMVEESPNLLCAEEPEPPSPQLKQASKTRAAASKEEASPICGIKIIDNAQQHNSFFKPNENCESCDSSSLPAALSPTTLSDMPVFSTSAPTSYSLNDKNTNKPSHPTTAPELSSSLSMDSCELRESPVSDIVETKDVSDDQPLWITG</sequence>
<feature type="repeat" description="FG-GAP" evidence="10">
    <location>
        <begin position="441"/>
        <end position="509"/>
    </location>
</feature>
<evidence type="ECO:0000313" key="14">
    <source>
        <dbReference type="Proteomes" id="UP000822476"/>
    </source>
</evidence>
<keyword evidence="3 11" id="KW-0732">Signal</keyword>
<feature type="transmembrane region" description="Helical" evidence="11">
    <location>
        <begin position="1276"/>
        <end position="1303"/>
    </location>
</feature>
<evidence type="ECO:0008006" key="15">
    <source>
        <dbReference type="Google" id="ProtNLM"/>
    </source>
</evidence>
<dbReference type="OrthoDB" id="5317514at2759"/>
<keyword evidence="6 11" id="KW-0401">Integrin</keyword>
<keyword evidence="11" id="KW-1133">Transmembrane helix</keyword>
<dbReference type="InterPro" id="IPR013519">
    <property type="entry name" value="Int_alpha_beta-p"/>
</dbReference>
<evidence type="ECO:0000256" key="5">
    <source>
        <dbReference type="ARBA" id="ARBA00022889"/>
    </source>
</evidence>
<dbReference type="InterPro" id="IPR000413">
    <property type="entry name" value="Integrin_alpha"/>
</dbReference>
<evidence type="ECO:0000256" key="12">
    <source>
        <dbReference type="SAM" id="MobiDB-lite"/>
    </source>
</evidence>
<keyword evidence="11" id="KW-0812">Transmembrane</keyword>
<dbReference type="GO" id="GO:0009897">
    <property type="term" value="C:external side of plasma membrane"/>
    <property type="evidence" value="ECO:0007669"/>
    <property type="project" value="TreeGrafter"/>
</dbReference>
<dbReference type="Gene3D" id="2.130.10.130">
    <property type="entry name" value="Integrin alpha, N-terminal"/>
    <property type="match status" value="1"/>
</dbReference>
<dbReference type="InterPro" id="IPR032695">
    <property type="entry name" value="Integrin_dom_sf"/>
</dbReference>
<evidence type="ECO:0000256" key="2">
    <source>
        <dbReference type="ARBA" id="ARBA00008054"/>
    </source>
</evidence>
<dbReference type="Gene3D" id="2.60.40.1530">
    <property type="entry name" value="ntegrin, alpha v. Chain A, domain 4"/>
    <property type="match status" value="1"/>
</dbReference>
<dbReference type="GO" id="GO:0007160">
    <property type="term" value="P:cell-matrix adhesion"/>
    <property type="evidence" value="ECO:0007669"/>
    <property type="project" value="TreeGrafter"/>
</dbReference>
<evidence type="ECO:0000256" key="10">
    <source>
        <dbReference type="PROSITE-ProRule" id="PRU00803"/>
    </source>
</evidence>
<dbReference type="SUPFAM" id="SSF69179">
    <property type="entry name" value="Integrin domains"/>
    <property type="match status" value="1"/>
</dbReference>
<dbReference type="InterPro" id="IPR028994">
    <property type="entry name" value="Integrin_alpha_N"/>
</dbReference>
<feature type="chain" id="PRO_5035967009" description="Integrin alpha-2 domain-containing protein" evidence="11">
    <location>
        <begin position="20"/>
        <end position="1527"/>
    </location>
</feature>
<dbReference type="GO" id="GO:0033627">
    <property type="term" value="P:cell adhesion mediated by integrin"/>
    <property type="evidence" value="ECO:0007669"/>
    <property type="project" value="TreeGrafter"/>
</dbReference>
<dbReference type="Gene3D" id="1.20.5.930">
    <property type="entry name" value="Bicelle-embedded integrin alpha(iib) transmembrane segment"/>
    <property type="match status" value="1"/>
</dbReference>
<reference evidence="13" key="1">
    <citation type="submission" date="2019-07" db="EMBL/GenBank/DDBJ databases">
        <title>Annotation for the trematode Paragonimus miyazaki's.</title>
        <authorList>
            <person name="Choi Y.-J."/>
        </authorList>
    </citation>
    <scope>NUCLEOTIDE SEQUENCE</scope>
    <source>
        <strain evidence="13">Japan</strain>
    </source>
</reference>
<dbReference type="GO" id="GO:0098609">
    <property type="term" value="P:cell-cell adhesion"/>
    <property type="evidence" value="ECO:0007669"/>
    <property type="project" value="TreeGrafter"/>
</dbReference>
<comment type="caution">
    <text evidence="13">The sequence shown here is derived from an EMBL/GenBank/DDBJ whole genome shotgun (WGS) entry which is preliminary data.</text>
</comment>
<feature type="region of interest" description="Disordered" evidence="12">
    <location>
        <begin position="1470"/>
        <end position="1527"/>
    </location>
</feature>
<dbReference type="PANTHER" id="PTHR23220:SF122">
    <property type="entry name" value="INTEGRIN ALPHA-PS1"/>
    <property type="match status" value="1"/>
</dbReference>
<feature type="compositionally biased region" description="Basic residues" evidence="12">
    <location>
        <begin position="1357"/>
        <end position="1370"/>
    </location>
</feature>
<dbReference type="GO" id="GO:0007229">
    <property type="term" value="P:integrin-mediated signaling pathway"/>
    <property type="evidence" value="ECO:0007669"/>
    <property type="project" value="UniProtKB-KW"/>
</dbReference>
<dbReference type="InterPro" id="IPR013517">
    <property type="entry name" value="FG-GAP"/>
</dbReference>
<evidence type="ECO:0000256" key="11">
    <source>
        <dbReference type="RuleBase" id="RU003762"/>
    </source>
</evidence>
<proteinExistence type="inferred from homology"/>
<protein>
    <recommendedName>
        <fullName evidence="15">Integrin alpha-2 domain-containing protein</fullName>
    </recommendedName>
</protein>
<organism evidence="13 14">
    <name type="scientific">Paragonimus skrjabini miyazakii</name>
    <dbReference type="NCBI Taxonomy" id="59628"/>
    <lineage>
        <taxon>Eukaryota</taxon>
        <taxon>Metazoa</taxon>
        <taxon>Spiralia</taxon>
        <taxon>Lophotrochozoa</taxon>
        <taxon>Platyhelminthes</taxon>
        <taxon>Trematoda</taxon>
        <taxon>Digenea</taxon>
        <taxon>Plagiorchiida</taxon>
        <taxon>Troglotremata</taxon>
        <taxon>Troglotrematidae</taxon>
        <taxon>Paragonimus</taxon>
    </lineage>
</organism>
<dbReference type="Pfam" id="PF01839">
    <property type="entry name" value="FG-GAP"/>
    <property type="match status" value="1"/>
</dbReference>
<gene>
    <name evidence="13" type="ORF">EG68_06719</name>
</gene>
<comment type="similarity">
    <text evidence="2 11">Belongs to the integrin alpha chain family.</text>
</comment>
<evidence type="ECO:0000313" key="13">
    <source>
        <dbReference type="EMBL" id="KAF7260427.1"/>
    </source>
</evidence>
<dbReference type="GO" id="GO:0005178">
    <property type="term" value="F:integrin binding"/>
    <property type="evidence" value="ECO:0007669"/>
    <property type="project" value="TreeGrafter"/>
</dbReference>
<keyword evidence="5 11" id="KW-0130">Cell adhesion</keyword>
<feature type="compositionally biased region" description="Basic and acidic residues" evidence="12">
    <location>
        <begin position="1501"/>
        <end position="1518"/>
    </location>
</feature>
<feature type="signal peptide" evidence="11">
    <location>
        <begin position="1"/>
        <end position="19"/>
    </location>
</feature>
<dbReference type="Proteomes" id="UP000822476">
    <property type="component" value="Unassembled WGS sequence"/>
</dbReference>
<keyword evidence="14" id="KW-1185">Reference proteome</keyword>
<dbReference type="SMART" id="SM00191">
    <property type="entry name" value="Int_alpha"/>
    <property type="match status" value="3"/>
</dbReference>
<keyword evidence="7 11" id="KW-0472">Membrane</keyword>
<dbReference type="SUPFAM" id="SSF69318">
    <property type="entry name" value="Integrin alpha N-terminal domain"/>
    <property type="match status" value="1"/>
</dbReference>
<name>A0A8S9ZAM2_9TREM</name>
<keyword evidence="4" id="KW-0677">Repeat</keyword>
<comment type="subcellular location">
    <subcellularLocation>
        <location evidence="1 11">Membrane</location>
        <topology evidence="1 11">Single-pass type I membrane protein</topology>
    </subcellularLocation>
</comment>
<accession>A0A8S9ZAM2</accession>